<dbReference type="EMBL" id="QJKJ01000699">
    <property type="protein sequence ID" value="RDY11153.1"/>
    <property type="molecule type" value="Genomic_DNA"/>
</dbReference>
<gene>
    <name evidence="2" type="ORF">CR513_04232</name>
</gene>
<evidence type="ECO:0000313" key="3">
    <source>
        <dbReference type="Proteomes" id="UP000257109"/>
    </source>
</evidence>
<reference evidence="2" key="1">
    <citation type="submission" date="2018-05" db="EMBL/GenBank/DDBJ databases">
        <title>Draft genome of Mucuna pruriens seed.</title>
        <authorList>
            <person name="Nnadi N.E."/>
            <person name="Vos R."/>
            <person name="Hasami M.H."/>
            <person name="Devisetty U.K."/>
            <person name="Aguiy J.C."/>
        </authorList>
    </citation>
    <scope>NUCLEOTIDE SEQUENCE [LARGE SCALE GENOMIC DNA]</scope>
    <source>
        <strain evidence="2">JCA_2017</strain>
    </source>
</reference>
<name>A0A371I7X5_MUCPR</name>
<protein>
    <recommendedName>
        <fullName evidence="1">Tf2-1-like SH3-like domain-containing protein</fullName>
    </recommendedName>
</protein>
<feature type="non-terminal residue" evidence="2">
    <location>
        <position position="1"/>
    </location>
</feature>
<sequence>MRVFPTFKKSKLLPRGDGPFNVLKRINNNAYVLEMSYIYKGSHTFHDSNLRSNSFQESESEMTLDSIWKT</sequence>
<dbReference type="InterPro" id="IPR056924">
    <property type="entry name" value="SH3_Tf2-1"/>
</dbReference>
<proteinExistence type="predicted"/>
<keyword evidence="3" id="KW-1185">Reference proteome</keyword>
<dbReference type="OrthoDB" id="909585at2759"/>
<evidence type="ECO:0000313" key="2">
    <source>
        <dbReference type="EMBL" id="RDY11153.1"/>
    </source>
</evidence>
<dbReference type="Pfam" id="PF24626">
    <property type="entry name" value="SH3_Tf2-1"/>
    <property type="match status" value="1"/>
</dbReference>
<evidence type="ECO:0000259" key="1">
    <source>
        <dbReference type="Pfam" id="PF24626"/>
    </source>
</evidence>
<organism evidence="2 3">
    <name type="scientific">Mucuna pruriens</name>
    <name type="common">Velvet bean</name>
    <name type="synonym">Dolichos pruriens</name>
    <dbReference type="NCBI Taxonomy" id="157652"/>
    <lineage>
        <taxon>Eukaryota</taxon>
        <taxon>Viridiplantae</taxon>
        <taxon>Streptophyta</taxon>
        <taxon>Embryophyta</taxon>
        <taxon>Tracheophyta</taxon>
        <taxon>Spermatophyta</taxon>
        <taxon>Magnoliopsida</taxon>
        <taxon>eudicotyledons</taxon>
        <taxon>Gunneridae</taxon>
        <taxon>Pentapetalae</taxon>
        <taxon>rosids</taxon>
        <taxon>fabids</taxon>
        <taxon>Fabales</taxon>
        <taxon>Fabaceae</taxon>
        <taxon>Papilionoideae</taxon>
        <taxon>50 kb inversion clade</taxon>
        <taxon>NPAAA clade</taxon>
        <taxon>indigoferoid/millettioid clade</taxon>
        <taxon>Phaseoleae</taxon>
        <taxon>Mucuna</taxon>
    </lineage>
</organism>
<accession>A0A371I7X5</accession>
<comment type="caution">
    <text evidence="2">The sequence shown here is derived from an EMBL/GenBank/DDBJ whole genome shotgun (WGS) entry which is preliminary data.</text>
</comment>
<dbReference type="AlphaFoldDB" id="A0A371I7X5"/>
<dbReference type="Proteomes" id="UP000257109">
    <property type="component" value="Unassembled WGS sequence"/>
</dbReference>
<feature type="domain" description="Tf2-1-like SH3-like" evidence="1">
    <location>
        <begin position="6"/>
        <end position="51"/>
    </location>
</feature>